<comment type="similarity">
    <text evidence="2 10">Belongs to the pyrroline-5-carboxylate reductase family.</text>
</comment>
<evidence type="ECO:0000256" key="5">
    <source>
        <dbReference type="ARBA" id="ARBA00022650"/>
    </source>
</evidence>
<evidence type="ECO:0000256" key="3">
    <source>
        <dbReference type="ARBA" id="ARBA00022490"/>
    </source>
</evidence>
<keyword evidence="4 10" id="KW-0028">Amino-acid biosynthesis</keyword>
<dbReference type="InterPro" id="IPR000304">
    <property type="entry name" value="Pyrroline-COOH_reductase"/>
</dbReference>
<evidence type="ECO:0000256" key="1">
    <source>
        <dbReference type="ARBA" id="ARBA00005205"/>
    </source>
</evidence>
<dbReference type="AlphaFoldDB" id="A0A2A5WDQ4"/>
<dbReference type="EMBL" id="NTJZ01000003">
    <property type="protein sequence ID" value="PDH34599.1"/>
    <property type="molecule type" value="Genomic_DNA"/>
</dbReference>
<dbReference type="PANTHER" id="PTHR11645">
    <property type="entry name" value="PYRROLINE-5-CARBOXYLATE REDUCTASE"/>
    <property type="match status" value="1"/>
</dbReference>
<dbReference type="GO" id="GO:0004735">
    <property type="term" value="F:pyrroline-5-carboxylate reductase activity"/>
    <property type="evidence" value="ECO:0007669"/>
    <property type="project" value="UniProtKB-UniRule"/>
</dbReference>
<evidence type="ECO:0000256" key="9">
    <source>
        <dbReference type="ARBA" id="ARBA00052690"/>
    </source>
</evidence>
<sequence length="271" mass="28797">MENTTIGFVGAGNMANSLIRGLLVKGCNPSSIIVADVDQAKLQILVTECGVRRGDNQSIADEADIIVLAVKPQVMETVCSQISLSISAPLVVSIAAGITIEQMLNWFGRATAVVRCMPNTPALIGKGASGLYANKHVTDVQKQLAQSLMEAVGIIVWVDDENDIDTVTAVSGSGPAYFFLFMEAMQDAAKELGLPEDLAKQLVYQTASGAADLAIQSKDSTAELRRKVTSPGGTTERAIKKFEAGEIRKLVNSALVEAKTRSIELSKELKS</sequence>
<dbReference type="PIRSF" id="PIRSF000193">
    <property type="entry name" value="Pyrrol-5-carb_rd"/>
    <property type="match status" value="1"/>
</dbReference>
<keyword evidence="5 10" id="KW-0641">Proline biosynthesis</keyword>
<dbReference type="PANTHER" id="PTHR11645:SF0">
    <property type="entry name" value="PYRROLINE-5-CARBOXYLATE REDUCTASE 3"/>
    <property type="match status" value="1"/>
</dbReference>
<comment type="catalytic activity">
    <reaction evidence="8 10">
        <text>L-proline + NAD(+) = (S)-1-pyrroline-5-carboxylate + NADH + 2 H(+)</text>
        <dbReference type="Rhea" id="RHEA:14105"/>
        <dbReference type="ChEBI" id="CHEBI:15378"/>
        <dbReference type="ChEBI" id="CHEBI:17388"/>
        <dbReference type="ChEBI" id="CHEBI:57540"/>
        <dbReference type="ChEBI" id="CHEBI:57945"/>
        <dbReference type="ChEBI" id="CHEBI:60039"/>
        <dbReference type="EC" id="1.5.1.2"/>
    </reaction>
</comment>
<dbReference type="NCBIfam" id="TIGR00112">
    <property type="entry name" value="proC"/>
    <property type="match status" value="1"/>
</dbReference>
<evidence type="ECO:0000256" key="11">
    <source>
        <dbReference type="NCBIfam" id="TIGR00112"/>
    </source>
</evidence>
<evidence type="ECO:0000259" key="14">
    <source>
        <dbReference type="Pfam" id="PF14748"/>
    </source>
</evidence>
<keyword evidence="3 10" id="KW-0963">Cytoplasm</keyword>
<evidence type="ECO:0000256" key="12">
    <source>
        <dbReference type="PIRSR" id="PIRSR000193-1"/>
    </source>
</evidence>
<accession>A0A2A5WDQ4</accession>
<comment type="function">
    <text evidence="10">Catalyzes the reduction of 1-pyrroline-5-carboxylate (PCA) to L-proline.</text>
</comment>
<dbReference type="UniPathway" id="UPA00098">
    <property type="reaction ID" value="UER00361"/>
</dbReference>
<proteinExistence type="inferred from homology"/>
<dbReference type="GO" id="GO:0055129">
    <property type="term" value="P:L-proline biosynthetic process"/>
    <property type="evidence" value="ECO:0007669"/>
    <property type="project" value="UniProtKB-UniRule"/>
</dbReference>
<dbReference type="GO" id="GO:0005737">
    <property type="term" value="C:cytoplasm"/>
    <property type="evidence" value="ECO:0007669"/>
    <property type="project" value="UniProtKB-SubCell"/>
</dbReference>
<comment type="subcellular location">
    <subcellularLocation>
        <location evidence="10">Cytoplasm</location>
    </subcellularLocation>
</comment>
<dbReference type="SUPFAM" id="SSF48179">
    <property type="entry name" value="6-phosphogluconate dehydrogenase C-terminal domain-like"/>
    <property type="match status" value="1"/>
</dbReference>
<organism evidence="15 16">
    <name type="scientific">OM182 bacterium MED-G28</name>
    <dbReference type="NCBI Taxonomy" id="1986256"/>
    <lineage>
        <taxon>Bacteria</taxon>
        <taxon>Pseudomonadati</taxon>
        <taxon>Pseudomonadota</taxon>
        <taxon>Gammaproteobacteria</taxon>
        <taxon>OMG group</taxon>
        <taxon>OM182 clade</taxon>
    </lineage>
</organism>
<keyword evidence="7 10" id="KW-0560">Oxidoreductase</keyword>
<evidence type="ECO:0000256" key="4">
    <source>
        <dbReference type="ARBA" id="ARBA00022605"/>
    </source>
</evidence>
<dbReference type="InterPro" id="IPR008927">
    <property type="entry name" value="6-PGluconate_DH-like_C_sf"/>
</dbReference>
<comment type="catalytic activity">
    <reaction evidence="9 10">
        <text>L-proline + NADP(+) = (S)-1-pyrroline-5-carboxylate + NADPH + 2 H(+)</text>
        <dbReference type="Rhea" id="RHEA:14109"/>
        <dbReference type="ChEBI" id="CHEBI:15378"/>
        <dbReference type="ChEBI" id="CHEBI:17388"/>
        <dbReference type="ChEBI" id="CHEBI:57783"/>
        <dbReference type="ChEBI" id="CHEBI:58349"/>
        <dbReference type="ChEBI" id="CHEBI:60039"/>
        <dbReference type="EC" id="1.5.1.2"/>
    </reaction>
</comment>
<dbReference type="EC" id="1.5.1.2" evidence="10 11"/>
<evidence type="ECO:0000256" key="8">
    <source>
        <dbReference type="ARBA" id="ARBA00050547"/>
    </source>
</evidence>
<feature type="binding site" evidence="12">
    <location>
        <position position="56"/>
    </location>
    <ligand>
        <name>NADPH</name>
        <dbReference type="ChEBI" id="CHEBI:57783"/>
    </ligand>
</feature>
<reference evidence="15 16" key="1">
    <citation type="submission" date="2017-08" db="EMBL/GenBank/DDBJ databases">
        <title>Fine stratification of microbial communities through a metagenomic profile of the photic zone.</title>
        <authorList>
            <person name="Haro-Moreno J.M."/>
            <person name="Lopez-Perez M."/>
            <person name="De La Torre J."/>
            <person name="Picazo A."/>
            <person name="Camacho A."/>
            <person name="Rodriguez-Valera F."/>
        </authorList>
    </citation>
    <scope>NUCLEOTIDE SEQUENCE [LARGE SCALE GENOMIC DNA]</scope>
    <source>
        <strain evidence="15">MED-G28</strain>
    </source>
</reference>
<dbReference type="Pfam" id="PF03807">
    <property type="entry name" value="F420_oxidored"/>
    <property type="match status" value="1"/>
</dbReference>
<evidence type="ECO:0000256" key="6">
    <source>
        <dbReference type="ARBA" id="ARBA00022857"/>
    </source>
</evidence>
<dbReference type="FunFam" id="1.10.3730.10:FF:000001">
    <property type="entry name" value="Pyrroline-5-carboxylate reductase"/>
    <property type="match status" value="1"/>
</dbReference>
<dbReference type="InterPro" id="IPR029036">
    <property type="entry name" value="P5CR_dimer"/>
</dbReference>
<comment type="pathway">
    <text evidence="1 10">Amino-acid biosynthesis; L-proline biosynthesis; L-proline from L-glutamate 5-semialdehyde: step 1/1.</text>
</comment>
<dbReference type="Pfam" id="PF14748">
    <property type="entry name" value="P5CR_dimer"/>
    <property type="match status" value="1"/>
</dbReference>
<keyword evidence="6 10" id="KW-0521">NADP</keyword>
<evidence type="ECO:0000259" key="13">
    <source>
        <dbReference type="Pfam" id="PF03807"/>
    </source>
</evidence>
<evidence type="ECO:0000313" key="15">
    <source>
        <dbReference type="EMBL" id="PDH34599.1"/>
    </source>
</evidence>
<dbReference type="HAMAP" id="MF_01925">
    <property type="entry name" value="P5C_reductase"/>
    <property type="match status" value="1"/>
</dbReference>
<dbReference type="Gene3D" id="1.10.3730.10">
    <property type="entry name" value="ProC C-terminal domain-like"/>
    <property type="match status" value="1"/>
</dbReference>
<dbReference type="FunFam" id="3.40.50.720:FF:000105">
    <property type="entry name" value="Pyrroline-5-carboxylate reductase"/>
    <property type="match status" value="1"/>
</dbReference>
<feature type="domain" description="Pyrroline-5-carboxylate reductase catalytic N-terminal" evidence="13">
    <location>
        <begin position="5"/>
        <end position="97"/>
    </location>
</feature>
<dbReference type="Proteomes" id="UP000219329">
    <property type="component" value="Unassembled WGS sequence"/>
</dbReference>
<evidence type="ECO:0000256" key="7">
    <source>
        <dbReference type="ARBA" id="ARBA00023002"/>
    </source>
</evidence>
<protein>
    <recommendedName>
        <fullName evidence="10 11">Pyrroline-5-carboxylate reductase</fullName>
        <shortName evidence="10">P5C reductase</shortName>
        <shortName evidence="10">P5CR</shortName>
        <ecNumber evidence="10 11">1.5.1.2</ecNumber>
    </recommendedName>
    <alternativeName>
        <fullName evidence="10">PCA reductase</fullName>
    </alternativeName>
</protein>
<dbReference type="SUPFAM" id="SSF51735">
    <property type="entry name" value="NAD(P)-binding Rossmann-fold domains"/>
    <property type="match status" value="1"/>
</dbReference>
<dbReference type="Gene3D" id="3.40.50.720">
    <property type="entry name" value="NAD(P)-binding Rossmann-like Domain"/>
    <property type="match status" value="1"/>
</dbReference>
<evidence type="ECO:0000256" key="2">
    <source>
        <dbReference type="ARBA" id="ARBA00005525"/>
    </source>
</evidence>
<feature type="binding site" evidence="12">
    <location>
        <begin position="69"/>
        <end position="72"/>
    </location>
    <ligand>
        <name>NADP(+)</name>
        <dbReference type="ChEBI" id="CHEBI:58349"/>
    </ligand>
</feature>
<evidence type="ECO:0000256" key="10">
    <source>
        <dbReference type="HAMAP-Rule" id="MF_01925"/>
    </source>
</evidence>
<feature type="domain" description="Pyrroline-5-carboxylate reductase dimerisation" evidence="14">
    <location>
        <begin position="161"/>
        <end position="265"/>
    </location>
</feature>
<evidence type="ECO:0000313" key="16">
    <source>
        <dbReference type="Proteomes" id="UP000219329"/>
    </source>
</evidence>
<comment type="caution">
    <text evidence="15">The sequence shown here is derived from an EMBL/GenBank/DDBJ whole genome shotgun (WGS) entry which is preliminary data.</text>
</comment>
<name>A0A2A5WDQ4_9GAMM</name>
<dbReference type="InterPro" id="IPR036291">
    <property type="entry name" value="NAD(P)-bd_dom_sf"/>
</dbReference>
<gene>
    <name evidence="10" type="primary">proC</name>
    <name evidence="15" type="ORF">CNF02_04375</name>
</gene>
<dbReference type="InterPro" id="IPR028939">
    <property type="entry name" value="P5C_Rdtase_cat_N"/>
</dbReference>